<dbReference type="Proteomes" id="UP000288805">
    <property type="component" value="Unassembled WGS sequence"/>
</dbReference>
<evidence type="ECO:0000256" key="1">
    <source>
        <dbReference type="ARBA" id="ARBA00012513"/>
    </source>
</evidence>
<evidence type="ECO:0000313" key="12">
    <source>
        <dbReference type="Proteomes" id="UP000288805"/>
    </source>
</evidence>
<keyword evidence="4" id="KW-0547">Nucleotide-binding</keyword>
<dbReference type="FunFam" id="1.10.510.10:FF:001710">
    <property type="entry name" value="Os07g0555700 protein"/>
    <property type="match status" value="1"/>
</dbReference>
<dbReference type="EC" id="2.7.11.1" evidence="1"/>
<evidence type="ECO:0000259" key="10">
    <source>
        <dbReference type="PROSITE" id="PS50011"/>
    </source>
</evidence>
<dbReference type="Gene3D" id="3.30.200.20">
    <property type="entry name" value="Phosphorylase Kinase, domain 1"/>
    <property type="match status" value="1"/>
</dbReference>
<protein>
    <recommendedName>
        <fullName evidence="1">non-specific serine/threonine protein kinase</fullName>
        <ecNumber evidence="1">2.7.11.1</ecNumber>
    </recommendedName>
</protein>
<evidence type="ECO:0000256" key="7">
    <source>
        <dbReference type="ARBA" id="ARBA00047899"/>
    </source>
</evidence>
<organism evidence="11 12">
    <name type="scientific">Vitis vinifera</name>
    <name type="common">Grape</name>
    <dbReference type="NCBI Taxonomy" id="29760"/>
    <lineage>
        <taxon>Eukaryota</taxon>
        <taxon>Viridiplantae</taxon>
        <taxon>Streptophyta</taxon>
        <taxon>Embryophyta</taxon>
        <taxon>Tracheophyta</taxon>
        <taxon>Spermatophyta</taxon>
        <taxon>Magnoliopsida</taxon>
        <taxon>eudicotyledons</taxon>
        <taxon>Gunneridae</taxon>
        <taxon>Pentapetalae</taxon>
        <taxon>rosids</taxon>
        <taxon>Vitales</taxon>
        <taxon>Vitaceae</taxon>
        <taxon>Viteae</taxon>
        <taxon>Vitis</taxon>
    </lineage>
</organism>
<comment type="catalytic activity">
    <reaction evidence="7">
        <text>L-threonyl-[protein] + ATP = O-phospho-L-threonyl-[protein] + ADP + H(+)</text>
        <dbReference type="Rhea" id="RHEA:46608"/>
        <dbReference type="Rhea" id="RHEA-COMP:11060"/>
        <dbReference type="Rhea" id="RHEA-COMP:11605"/>
        <dbReference type="ChEBI" id="CHEBI:15378"/>
        <dbReference type="ChEBI" id="CHEBI:30013"/>
        <dbReference type="ChEBI" id="CHEBI:30616"/>
        <dbReference type="ChEBI" id="CHEBI:61977"/>
        <dbReference type="ChEBI" id="CHEBI:456216"/>
        <dbReference type="EC" id="2.7.11.1"/>
    </reaction>
</comment>
<keyword evidence="9" id="KW-1133">Transmembrane helix</keyword>
<dbReference type="InterPro" id="IPR001245">
    <property type="entry name" value="Ser-Thr/Tyr_kinase_cat_dom"/>
</dbReference>
<dbReference type="GO" id="GO:0030246">
    <property type="term" value="F:carbohydrate binding"/>
    <property type="evidence" value="ECO:0007669"/>
    <property type="project" value="UniProtKB-KW"/>
</dbReference>
<keyword evidence="3" id="KW-0808">Transferase</keyword>
<dbReference type="Pfam" id="PF00069">
    <property type="entry name" value="Pkinase"/>
    <property type="match status" value="1"/>
</dbReference>
<dbReference type="PROSITE" id="PS50011">
    <property type="entry name" value="PROTEIN_KINASE_DOM"/>
    <property type="match status" value="1"/>
</dbReference>
<accession>A0A438DT10</accession>
<proteinExistence type="predicted"/>
<name>A0A438DT10_VITVI</name>
<dbReference type="PANTHER" id="PTHR27002">
    <property type="entry name" value="RECEPTOR-LIKE SERINE/THREONINE-PROTEIN KINASE SD1-8"/>
    <property type="match status" value="1"/>
</dbReference>
<comment type="caution">
    <text evidence="11">The sequence shown here is derived from an EMBL/GenBank/DDBJ whole genome shotgun (WGS) entry which is preliminary data.</text>
</comment>
<dbReference type="PANTHER" id="PTHR27002:SF814">
    <property type="entry name" value="CYSTEINE-RICH RECEPTOR-LIKE PROTEIN KINASE 10"/>
    <property type="match status" value="1"/>
</dbReference>
<dbReference type="EMBL" id="QGNW01001503">
    <property type="protein sequence ID" value="RVW38635.1"/>
    <property type="molecule type" value="Genomic_DNA"/>
</dbReference>
<dbReference type="InterPro" id="IPR000719">
    <property type="entry name" value="Prot_kinase_dom"/>
</dbReference>
<dbReference type="GO" id="GO:0004674">
    <property type="term" value="F:protein serine/threonine kinase activity"/>
    <property type="evidence" value="ECO:0007669"/>
    <property type="project" value="UniProtKB-KW"/>
</dbReference>
<evidence type="ECO:0000256" key="8">
    <source>
        <dbReference type="ARBA" id="ARBA00048679"/>
    </source>
</evidence>
<keyword evidence="11" id="KW-0675">Receptor</keyword>
<keyword evidence="5 11" id="KW-0418">Kinase</keyword>
<evidence type="ECO:0000256" key="3">
    <source>
        <dbReference type="ARBA" id="ARBA00022679"/>
    </source>
</evidence>
<keyword evidence="2" id="KW-0723">Serine/threonine-protein kinase</keyword>
<dbReference type="SMART" id="SM00220">
    <property type="entry name" value="S_TKc"/>
    <property type="match status" value="1"/>
</dbReference>
<dbReference type="FunFam" id="1.10.510.10:FF:001023">
    <property type="entry name" value="Os07g0541700 protein"/>
    <property type="match status" value="1"/>
</dbReference>
<keyword evidence="11" id="KW-0430">Lectin</keyword>
<evidence type="ECO:0000313" key="11">
    <source>
        <dbReference type="EMBL" id="RVW38635.1"/>
    </source>
</evidence>
<evidence type="ECO:0000256" key="2">
    <source>
        <dbReference type="ARBA" id="ARBA00022527"/>
    </source>
</evidence>
<reference evidence="11 12" key="1">
    <citation type="journal article" date="2018" name="PLoS Genet.">
        <title>Population sequencing reveals clonal diversity and ancestral inbreeding in the grapevine cultivar Chardonnay.</title>
        <authorList>
            <person name="Roach M.J."/>
            <person name="Johnson D.L."/>
            <person name="Bohlmann J."/>
            <person name="van Vuuren H.J."/>
            <person name="Jones S.J."/>
            <person name="Pretorius I.S."/>
            <person name="Schmidt S.A."/>
            <person name="Borneman A.R."/>
        </authorList>
    </citation>
    <scope>NUCLEOTIDE SEQUENCE [LARGE SCALE GENOMIC DNA]</scope>
    <source>
        <strain evidence="12">cv. Chardonnay</strain>
        <tissue evidence="11">Leaf</tissue>
    </source>
</reference>
<dbReference type="InterPro" id="IPR008271">
    <property type="entry name" value="Ser/Thr_kinase_AS"/>
</dbReference>
<evidence type="ECO:0000256" key="5">
    <source>
        <dbReference type="ARBA" id="ARBA00022777"/>
    </source>
</evidence>
<dbReference type="PROSITE" id="PS00108">
    <property type="entry name" value="PROTEIN_KINASE_ST"/>
    <property type="match status" value="1"/>
</dbReference>
<evidence type="ECO:0000256" key="6">
    <source>
        <dbReference type="ARBA" id="ARBA00022840"/>
    </source>
</evidence>
<evidence type="ECO:0000256" key="4">
    <source>
        <dbReference type="ARBA" id="ARBA00022741"/>
    </source>
</evidence>
<keyword evidence="6" id="KW-0067">ATP-binding</keyword>
<evidence type="ECO:0000256" key="9">
    <source>
        <dbReference type="SAM" id="Phobius"/>
    </source>
</evidence>
<sequence length="455" mass="49828">MSLNISAESCIDAATLKIVQDCQHKKEAIIWYNENASDPDKFDQKLGEMFQNLTAEATSSDGMYEIGQGGRVLAPSCYIRYEIYPFAAVEDPVVEAQVPSSISPRGRKGRKTKWIATGTSLSGIVVVAFCVYCVIRRRKGADPEEKESKGDLCLLDLGGGRLDAEDYSSETLQGDVLAKSKEFPVIGFDIVYEATQHFSNDNKLGEGGFGPVYKGTLSDGKEIAVKRLSRTSGQGLQEFKNEVILIAKLQHRNLDSRLRIIHRDLKPSNILLDGDMNPKISDFGLARIFAGSENGTNTAKIVGSYGYMAPEYAMEGLYSNKSDVFSFGVVLLEIITGRKNAGFHLSGMGLSLLSYAWQLWNEGKGLELMDPLLGDSCCPDEFLRCYHIGLLCVQEDAFDRPTMSSVIIMLRSESLSLRQPERPAFSVGRFANNQEIASGSSSSVNGLTASTAVPR</sequence>
<dbReference type="Pfam" id="PF07714">
    <property type="entry name" value="PK_Tyr_Ser-Thr"/>
    <property type="match status" value="1"/>
</dbReference>
<comment type="catalytic activity">
    <reaction evidence="8">
        <text>L-seryl-[protein] + ATP = O-phospho-L-seryl-[protein] + ADP + H(+)</text>
        <dbReference type="Rhea" id="RHEA:17989"/>
        <dbReference type="Rhea" id="RHEA-COMP:9863"/>
        <dbReference type="Rhea" id="RHEA-COMP:11604"/>
        <dbReference type="ChEBI" id="CHEBI:15378"/>
        <dbReference type="ChEBI" id="CHEBI:29999"/>
        <dbReference type="ChEBI" id="CHEBI:30616"/>
        <dbReference type="ChEBI" id="CHEBI:83421"/>
        <dbReference type="ChEBI" id="CHEBI:456216"/>
        <dbReference type="EC" id="2.7.11.1"/>
    </reaction>
</comment>
<feature type="domain" description="Protein kinase" evidence="10">
    <location>
        <begin position="111"/>
        <end position="415"/>
    </location>
</feature>
<keyword evidence="9" id="KW-0812">Transmembrane</keyword>
<keyword evidence="9" id="KW-0472">Membrane</keyword>
<dbReference type="Gene3D" id="1.10.510.10">
    <property type="entry name" value="Transferase(Phosphotransferase) domain 1"/>
    <property type="match status" value="1"/>
</dbReference>
<feature type="transmembrane region" description="Helical" evidence="9">
    <location>
        <begin position="114"/>
        <end position="135"/>
    </location>
</feature>
<dbReference type="SUPFAM" id="SSF56112">
    <property type="entry name" value="Protein kinase-like (PK-like)"/>
    <property type="match status" value="1"/>
</dbReference>
<gene>
    <name evidence="11" type="primary">VvCHDh000237_21</name>
    <name evidence="11" type="ORF">CK203_077545</name>
</gene>
<dbReference type="GO" id="GO:0005524">
    <property type="term" value="F:ATP binding"/>
    <property type="evidence" value="ECO:0007669"/>
    <property type="project" value="UniProtKB-KW"/>
</dbReference>
<dbReference type="AlphaFoldDB" id="A0A438DT10"/>
<dbReference type="InterPro" id="IPR011009">
    <property type="entry name" value="Kinase-like_dom_sf"/>
</dbReference>